<comment type="caution">
    <text evidence="3">The sequence shown here is derived from an EMBL/GenBank/DDBJ whole genome shotgun (WGS) entry which is preliminary data.</text>
</comment>
<dbReference type="Pfam" id="PF12840">
    <property type="entry name" value="HTH_20"/>
    <property type="match status" value="1"/>
</dbReference>
<dbReference type="GO" id="GO:0003700">
    <property type="term" value="F:DNA-binding transcription factor activity"/>
    <property type="evidence" value="ECO:0007669"/>
    <property type="project" value="InterPro"/>
</dbReference>
<evidence type="ECO:0000259" key="2">
    <source>
        <dbReference type="SMART" id="SM00418"/>
    </source>
</evidence>
<dbReference type="InterPro" id="IPR036390">
    <property type="entry name" value="WH_DNA-bd_sf"/>
</dbReference>
<dbReference type="InterPro" id="IPR036388">
    <property type="entry name" value="WH-like_DNA-bd_sf"/>
</dbReference>
<dbReference type="InterPro" id="IPR001845">
    <property type="entry name" value="HTH_ArsR_DNA-bd_dom"/>
</dbReference>
<name>A0A0W1SWL8_9EURY</name>
<evidence type="ECO:0000256" key="1">
    <source>
        <dbReference type="SAM" id="Phobius"/>
    </source>
</evidence>
<dbReference type="Proteomes" id="UP000053157">
    <property type="component" value="Unassembled WGS sequence"/>
</dbReference>
<dbReference type="InterPro" id="IPR011991">
    <property type="entry name" value="ArsR-like_HTH"/>
</dbReference>
<sequence length="202" mass="21412">MSSLLPLKPAAESLGDREIAPLLLSLDDPAADDVLAALSSSTARSLLTEVYDDPRPASELADVLDTTVQTVSYHLDRLVDAQLVEPVTTWVSAQGREMAVYGPTNSTVVLFAGAERPEHLSTGLRNLVTGVGLSVVASVLVQVVWTNQRPRPNVLRTPGTPDVFSPAFFAGYVDGPGAIVLGVGILLTLAVSLATVWTQRRL</sequence>
<keyword evidence="1" id="KW-1133">Transmembrane helix</keyword>
<feature type="transmembrane region" description="Helical" evidence="1">
    <location>
        <begin position="178"/>
        <end position="197"/>
    </location>
</feature>
<organism evidence="3 4">
    <name type="scientific">Haloferax profundi</name>
    <dbReference type="NCBI Taxonomy" id="1544718"/>
    <lineage>
        <taxon>Archaea</taxon>
        <taxon>Methanobacteriati</taxon>
        <taxon>Methanobacteriota</taxon>
        <taxon>Stenosarchaea group</taxon>
        <taxon>Halobacteria</taxon>
        <taxon>Halobacteriales</taxon>
        <taxon>Haloferacaceae</taxon>
        <taxon>Haloferax</taxon>
    </lineage>
</organism>
<dbReference type="EMBL" id="LOPV01000020">
    <property type="protein sequence ID" value="KTG30756.1"/>
    <property type="molecule type" value="Genomic_DNA"/>
</dbReference>
<evidence type="ECO:0000313" key="3">
    <source>
        <dbReference type="EMBL" id="KTG30756.1"/>
    </source>
</evidence>
<dbReference type="SUPFAM" id="SSF46785">
    <property type="entry name" value="Winged helix' DNA-binding domain"/>
    <property type="match status" value="1"/>
</dbReference>
<dbReference type="SMART" id="SM00418">
    <property type="entry name" value="HTH_ARSR"/>
    <property type="match status" value="1"/>
</dbReference>
<evidence type="ECO:0000313" key="4">
    <source>
        <dbReference type="Proteomes" id="UP000053157"/>
    </source>
</evidence>
<dbReference type="OrthoDB" id="11368at2157"/>
<keyword evidence="1" id="KW-0812">Transmembrane</keyword>
<keyword evidence="4" id="KW-1185">Reference proteome</keyword>
<dbReference type="Gene3D" id="1.10.10.10">
    <property type="entry name" value="Winged helix-like DNA-binding domain superfamily/Winged helix DNA-binding domain"/>
    <property type="match status" value="1"/>
</dbReference>
<feature type="domain" description="HTH arsR-type" evidence="2">
    <location>
        <begin position="33"/>
        <end position="117"/>
    </location>
</feature>
<dbReference type="RefSeq" id="WP_058570676.1">
    <property type="nucleotide sequence ID" value="NZ_LOPV01000020.1"/>
</dbReference>
<dbReference type="CDD" id="cd00090">
    <property type="entry name" value="HTH_ARSR"/>
    <property type="match status" value="1"/>
</dbReference>
<gene>
    <name evidence="3" type="ORF">AUR66_06090</name>
</gene>
<keyword evidence="1" id="KW-0472">Membrane</keyword>
<reference evidence="3 4" key="1">
    <citation type="submission" date="2015-12" db="EMBL/GenBank/DDBJ databases">
        <title>Haloferax profundi sp. nov. isolated from the Discovery deep brine-seawater interface in the Red Sea.</title>
        <authorList>
            <person name="Zhang G."/>
            <person name="Stingl U."/>
            <person name="Rashid M."/>
        </authorList>
    </citation>
    <scope>NUCLEOTIDE SEQUENCE [LARGE SCALE GENOMIC DNA]</scope>
    <source>
        <strain evidence="3 4">SB29</strain>
    </source>
</reference>
<proteinExistence type="predicted"/>
<accession>A0A0W1SWL8</accession>
<protein>
    <submittedName>
        <fullName evidence="3">ArsR family transcriptional regulator</fullName>
    </submittedName>
</protein>
<dbReference type="AlphaFoldDB" id="A0A0W1SWL8"/>